<dbReference type="PROSITE" id="PS51664">
    <property type="entry name" value="YCAO"/>
    <property type="match status" value="1"/>
</dbReference>
<evidence type="ECO:0000313" key="4">
    <source>
        <dbReference type="Proteomes" id="UP000269198"/>
    </source>
</evidence>
<dbReference type="RefSeq" id="WP_123202696.1">
    <property type="nucleotide sequence ID" value="NZ_RJMB01000021.1"/>
</dbReference>
<dbReference type="Gene3D" id="3.90.930.60">
    <property type="match status" value="1"/>
</dbReference>
<accession>A0A3N0E4D6</accession>
<comment type="caution">
    <text evidence="3">The sequence shown here is derived from an EMBL/GenBank/DDBJ whole genome shotgun (WGS) entry which is preliminary data.</text>
</comment>
<feature type="domain" description="YcaO" evidence="2">
    <location>
        <begin position="380"/>
        <end position="657"/>
    </location>
</feature>
<protein>
    <recommendedName>
        <fullName evidence="2">YcaO domain-containing protein</fullName>
    </recommendedName>
</protein>
<dbReference type="InterPro" id="IPR003776">
    <property type="entry name" value="YcaO-like_dom"/>
</dbReference>
<dbReference type="AlphaFoldDB" id="A0A3N0E4D6"/>
<dbReference type="EMBL" id="RJMB01000021">
    <property type="protein sequence ID" value="RNL82701.1"/>
    <property type="molecule type" value="Genomic_DNA"/>
</dbReference>
<sequence>MKLLLRPEAYRAETENGVCFHTHEGLVSLTGASVARWVDRLAPHLDGTRSLDELTSGLDAARADLVERLVTELVSAGVVREVPGPGDPEPTTDSPEERFLAYFLAEPGPAFTRFRDGGALIVGSPPVTDAVARACADAGIAKVEVVNNDALPHDPRELAGRIGETAIVLHARAGPDLRTARLLRELCAGSDTVLGHLALLGREPWHGPVGGVHEGAASWESGWRRLVAAGRGTGDAAGPSAPKGPDERAVTIAAIQLAHRAFRVASGLVPRTEQDELVRVDPRSYASEHHTFLAHPFEAAREPAGETHFTNTVAELGSGEPLDGAVVSQRGAPLVDRRVGVLLELDERAFSQIPLRVSATTVADPVGLLGSGGQRPTVIGVGTDTTTARYDAAMLGYATYGTLMVDPRRLLGPDRTSAYGDVPEEALDELRSGHRPGFVRGFRLRDRSPCVIPAERAFPLLTGTVPPSWPVTGSAAGHTWHEALERALLGHCRAIAERRVATATTPFPTVGLDAAPLDERGQRHRGTLRALGLTPEIHDLGGLLGVPCYLVRVTGLPVALAVGTTSQRALTDGLAQALLHYQAHHFGEPDYAPPEGPDLAPGLRGGPGTPEERSVDLDTLARVAEDAGGTPVAVPLDHDPEVTRRMPYTVQVVLDNG</sequence>
<reference evidence="3 4" key="1">
    <citation type="submission" date="2018-11" db="EMBL/GenBank/DDBJ databases">
        <title>The genome draft of YIM 96095.</title>
        <authorList>
            <person name="Tang S.-K."/>
            <person name="Chunyu W.-X."/>
            <person name="Feng Y.-Z."/>
        </authorList>
    </citation>
    <scope>NUCLEOTIDE SEQUENCE [LARGE SCALE GENOMIC DNA]</scope>
    <source>
        <strain evidence="3 4">YIM 96095</strain>
    </source>
</reference>
<evidence type="ECO:0000259" key="2">
    <source>
        <dbReference type="PROSITE" id="PS51664"/>
    </source>
</evidence>
<feature type="region of interest" description="Disordered" evidence="1">
    <location>
        <begin position="589"/>
        <end position="613"/>
    </location>
</feature>
<dbReference type="Proteomes" id="UP000269198">
    <property type="component" value="Unassembled WGS sequence"/>
</dbReference>
<evidence type="ECO:0000256" key="1">
    <source>
        <dbReference type="SAM" id="MobiDB-lite"/>
    </source>
</evidence>
<organism evidence="3 4">
    <name type="scientific">Halostreptopolyspora alba</name>
    <dbReference type="NCBI Taxonomy" id="2487137"/>
    <lineage>
        <taxon>Bacteria</taxon>
        <taxon>Bacillati</taxon>
        <taxon>Actinomycetota</taxon>
        <taxon>Actinomycetes</taxon>
        <taxon>Streptosporangiales</taxon>
        <taxon>Nocardiopsidaceae</taxon>
        <taxon>Halostreptopolyspora</taxon>
    </lineage>
</organism>
<dbReference type="OrthoDB" id="4219774at2"/>
<gene>
    <name evidence="3" type="ORF">EFW17_18645</name>
</gene>
<proteinExistence type="predicted"/>
<name>A0A3N0E4D6_9ACTN</name>
<evidence type="ECO:0000313" key="3">
    <source>
        <dbReference type="EMBL" id="RNL82701.1"/>
    </source>
</evidence>
<keyword evidence="4" id="KW-1185">Reference proteome</keyword>